<evidence type="ECO:0000313" key="1">
    <source>
        <dbReference type="EMBL" id="KKL88821.1"/>
    </source>
</evidence>
<feature type="non-terminal residue" evidence="1">
    <location>
        <position position="1"/>
    </location>
</feature>
<protein>
    <submittedName>
        <fullName evidence="1">Uncharacterized protein</fullName>
    </submittedName>
</protein>
<reference evidence="1" key="1">
    <citation type="journal article" date="2015" name="Nature">
        <title>Complex archaea that bridge the gap between prokaryotes and eukaryotes.</title>
        <authorList>
            <person name="Spang A."/>
            <person name="Saw J.H."/>
            <person name="Jorgensen S.L."/>
            <person name="Zaremba-Niedzwiedzka K."/>
            <person name="Martijn J."/>
            <person name="Lind A.E."/>
            <person name="van Eijk R."/>
            <person name="Schleper C."/>
            <person name="Guy L."/>
            <person name="Ettema T.J."/>
        </authorList>
    </citation>
    <scope>NUCLEOTIDE SEQUENCE</scope>
</reference>
<dbReference type="AlphaFoldDB" id="A0A0F9GE86"/>
<gene>
    <name evidence="1" type="ORF">LCGC14_1920840</name>
</gene>
<dbReference type="EMBL" id="LAZR01020454">
    <property type="protein sequence ID" value="KKL88821.1"/>
    <property type="molecule type" value="Genomic_DNA"/>
</dbReference>
<proteinExistence type="predicted"/>
<comment type="caution">
    <text evidence="1">The sequence shown here is derived from an EMBL/GenBank/DDBJ whole genome shotgun (WGS) entry which is preliminary data.</text>
</comment>
<sequence length="44" mass="4944">ARGNQAPSHNNQYPAHNDTILQKCFLSGTNNQGHLLNQYAEQIH</sequence>
<organism evidence="1">
    <name type="scientific">marine sediment metagenome</name>
    <dbReference type="NCBI Taxonomy" id="412755"/>
    <lineage>
        <taxon>unclassified sequences</taxon>
        <taxon>metagenomes</taxon>
        <taxon>ecological metagenomes</taxon>
    </lineage>
</organism>
<name>A0A0F9GE86_9ZZZZ</name>
<accession>A0A0F9GE86</accession>